<dbReference type="EMBL" id="AP024449">
    <property type="protein sequence ID" value="BCS28675.1"/>
    <property type="molecule type" value="Genomic_DNA"/>
</dbReference>
<evidence type="ECO:0000313" key="2">
    <source>
        <dbReference type="Proteomes" id="UP000654913"/>
    </source>
</evidence>
<dbReference type="GeneID" id="64978672"/>
<dbReference type="Proteomes" id="UP000654913">
    <property type="component" value="Chromosome 7"/>
</dbReference>
<keyword evidence="2" id="KW-1185">Reference proteome</keyword>
<dbReference type="RefSeq" id="XP_041560861.1">
    <property type="nucleotide sequence ID" value="XM_041695096.1"/>
</dbReference>
<accession>A0A7R8ATD5</accession>
<organism evidence="1 2">
    <name type="scientific">Aspergillus puulaauensis</name>
    <dbReference type="NCBI Taxonomy" id="1220207"/>
    <lineage>
        <taxon>Eukaryota</taxon>
        <taxon>Fungi</taxon>
        <taxon>Dikarya</taxon>
        <taxon>Ascomycota</taxon>
        <taxon>Pezizomycotina</taxon>
        <taxon>Eurotiomycetes</taxon>
        <taxon>Eurotiomycetidae</taxon>
        <taxon>Eurotiales</taxon>
        <taxon>Aspergillaceae</taxon>
        <taxon>Aspergillus</taxon>
    </lineage>
</organism>
<dbReference type="AlphaFoldDB" id="A0A7R8ATD5"/>
<reference evidence="1" key="1">
    <citation type="submission" date="2021-01" db="EMBL/GenBank/DDBJ databases">
        <authorList>
            <consortium name="Aspergillus puulaauensis MK2 genome sequencing consortium"/>
            <person name="Kazuki M."/>
            <person name="Futagami T."/>
        </authorList>
    </citation>
    <scope>NUCLEOTIDE SEQUENCE</scope>
    <source>
        <strain evidence="1">MK2</strain>
    </source>
</reference>
<sequence length="67" mass="7656">MSGFEVLRARKLVNLTDAPIGPRYDKEGRKEEHKDEEVEYFFDGASYFLHVSSADVILASRVSVSYE</sequence>
<reference evidence="1" key="2">
    <citation type="submission" date="2021-02" db="EMBL/GenBank/DDBJ databases">
        <title>Aspergillus puulaauensis MK2 genome sequence.</title>
        <authorList>
            <person name="Futagami T."/>
            <person name="Mori K."/>
            <person name="Kadooka C."/>
            <person name="Tanaka T."/>
        </authorList>
    </citation>
    <scope>NUCLEOTIDE SEQUENCE</scope>
    <source>
        <strain evidence="1">MK2</strain>
    </source>
</reference>
<proteinExistence type="predicted"/>
<protein>
    <submittedName>
        <fullName evidence="1">Uncharacterized protein</fullName>
    </submittedName>
</protein>
<dbReference type="KEGG" id="apuu:APUU_70245S"/>
<gene>
    <name evidence="1" type="ORF">APUU_70245S</name>
</gene>
<evidence type="ECO:0000313" key="1">
    <source>
        <dbReference type="EMBL" id="BCS28675.1"/>
    </source>
</evidence>
<name>A0A7R8ATD5_9EURO</name>